<organism evidence="1 2">
    <name type="scientific">Diatrype stigma</name>
    <dbReference type="NCBI Taxonomy" id="117547"/>
    <lineage>
        <taxon>Eukaryota</taxon>
        <taxon>Fungi</taxon>
        <taxon>Dikarya</taxon>
        <taxon>Ascomycota</taxon>
        <taxon>Pezizomycotina</taxon>
        <taxon>Sordariomycetes</taxon>
        <taxon>Xylariomycetidae</taxon>
        <taxon>Xylariales</taxon>
        <taxon>Diatrypaceae</taxon>
        <taxon>Diatrype</taxon>
    </lineage>
</organism>
<dbReference type="AlphaFoldDB" id="A0AAN9U9E7"/>
<evidence type="ECO:0000313" key="2">
    <source>
        <dbReference type="Proteomes" id="UP001320420"/>
    </source>
</evidence>
<dbReference type="EMBL" id="JAKJXP020000136">
    <property type="protein sequence ID" value="KAK7743398.1"/>
    <property type="molecule type" value="Genomic_DNA"/>
</dbReference>
<protein>
    <submittedName>
        <fullName evidence="1">Uncharacterized protein</fullName>
    </submittedName>
</protein>
<proteinExistence type="predicted"/>
<reference evidence="1 2" key="1">
    <citation type="submission" date="2024-02" db="EMBL/GenBank/DDBJ databases">
        <title>De novo assembly and annotation of 12 fungi associated with fruit tree decline syndrome in Ontario, Canada.</title>
        <authorList>
            <person name="Sulman M."/>
            <person name="Ellouze W."/>
            <person name="Ilyukhin E."/>
        </authorList>
    </citation>
    <scope>NUCLEOTIDE SEQUENCE [LARGE SCALE GENOMIC DNA]</scope>
    <source>
        <strain evidence="1 2">M11/M66-122</strain>
    </source>
</reference>
<accession>A0AAN9U9E7</accession>
<comment type="caution">
    <text evidence="1">The sequence shown here is derived from an EMBL/GenBank/DDBJ whole genome shotgun (WGS) entry which is preliminary data.</text>
</comment>
<name>A0AAN9U9E7_9PEZI</name>
<gene>
    <name evidence="1" type="ORF">SLS62_010591</name>
</gene>
<sequence>MYTSSATMEFIGINYANRGICVRKPATWEGFLQTVSQRFGLSSTVVASLRVLYCDDMSSSSPRWEIDASAWPIVGPKSCLYLEVNDGTQHDDGIQDDDGEQAAPTSSTDKKYINVFIGGCQGSTQLPPMHQY</sequence>
<keyword evidence="2" id="KW-1185">Reference proteome</keyword>
<evidence type="ECO:0000313" key="1">
    <source>
        <dbReference type="EMBL" id="KAK7743398.1"/>
    </source>
</evidence>
<dbReference type="Proteomes" id="UP001320420">
    <property type="component" value="Unassembled WGS sequence"/>
</dbReference>